<name>A0A364MX74_STELY</name>
<evidence type="ECO:0000256" key="1">
    <source>
        <dbReference type="SAM" id="MobiDB-lite"/>
    </source>
</evidence>
<evidence type="ECO:0000313" key="2">
    <source>
        <dbReference type="EMBL" id="RAR05939.1"/>
    </source>
</evidence>
<feature type="compositionally biased region" description="Basic and acidic residues" evidence="1">
    <location>
        <begin position="659"/>
        <end position="668"/>
    </location>
</feature>
<accession>A0A364MX74</accession>
<feature type="compositionally biased region" description="Basic and acidic residues" evidence="1">
    <location>
        <begin position="194"/>
        <end position="203"/>
    </location>
</feature>
<evidence type="ECO:0000313" key="3">
    <source>
        <dbReference type="Proteomes" id="UP000249619"/>
    </source>
</evidence>
<reference evidence="3" key="1">
    <citation type="submission" date="2018-05" db="EMBL/GenBank/DDBJ databases">
        <title>Draft genome sequence of Stemphylium lycopersici strain CIDEFI 213.</title>
        <authorList>
            <person name="Medina R."/>
            <person name="Franco M.E.E."/>
            <person name="Lucentini C.G."/>
            <person name="Saparrat M.C.N."/>
            <person name="Balatti P.A."/>
        </authorList>
    </citation>
    <scope>NUCLEOTIDE SEQUENCE [LARGE SCALE GENOMIC DNA]</scope>
    <source>
        <strain evidence="3">CIDEFI 213</strain>
    </source>
</reference>
<organism evidence="2 3">
    <name type="scientific">Stemphylium lycopersici</name>
    <name type="common">Tomato gray leaf spot disease fungus</name>
    <name type="synonym">Thyrospora lycopersici</name>
    <dbReference type="NCBI Taxonomy" id="183478"/>
    <lineage>
        <taxon>Eukaryota</taxon>
        <taxon>Fungi</taxon>
        <taxon>Dikarya</taxon>
        <taxon>Ascomycota</taxon>
        <taxon>Pezizomycotina</taxon>
        <taxon>Dothideomycetes</taxon>
        <taxon>Pleosporomycetidae</taxon>
        <taxon>Pleosporales</taxon>
        <taxon>Pleosporineae</taxon>
        <taxon>Pleosporaceae</taxon>
        <taxon>Stemphylium</taxon>
    </lineage>
</organism>
<dbReference type="EMBL" id="QGDH01000123">
    <property type="protein sequence ID" value="RAR05939.1"/>
    <property type="molecule type" value="Genomic_DNA"/>
</dbReference>
<dbReference type="Proteomes" id="UP000249619">
    <property type="component" value="Unassembled WGS sequence"/>
</dbReference>
<keyword evidence="3" id="KW-1185">Reference proteome</keyword>
<feature type="compositionally biased region" description="Polar residues" evidence="1">
    <location>
        <begin position="257"/>
        <end position="266"/>
    </location>
</feature>
<feature type="compositionally biased region" description="Low complexity" evidence="1">
    <location>
        <begin position="217"/>
        <end position="226"/>
    </location>
</feature>
<feature type="compositionally biased region" description="Polar residues" evidence="1">
    <location>
        <begin position="182"/>
        <end position="193"/>
    </location>
</feature>
<dbReference type="AlphaFoldDB" id="A0A364MX74"/>
<feature type="compositionally biased region" description="Basic and acidic residues" evidence="1">
    <location>
        <begin position="167"/>
        <end position="181"/>
    </location>
</feature>
<feature type="region of interest" description="Disordered" evidence="1">
    <location>
        <begin position="645"/>
        <end position="668"/>
    </location>
</feature>
<feature type="region of interest" description="Disordered" evidence="1">
    <location>
        <begin position="594"/>
        <end position="613"/>
    </location>
</feature>
<comment type="caution">
    <text evidence="2">The sequence shown here is derived from an EMBL/GenBank/DDBJ whole genome shotgun (WGS) entry which is preliminary data.</text>
</comment>
<protein>
    <submittedName>
        <fullName evidence="2">Uncharacterized protein</fullName>
    </submittedName>
</protein>
<feature type="compositionally biased region" description="Acidic residues" evidence="1">
    <location>
        <begin position="60"/>
        <end position="71"/>
    </location>
</feature>
<feature type="region of interest" description="Disordered" evidence="1">
    <location>
        <begin position="1"/>
        <end position="307"/>
    </location>
</feature>
<proteinExistence type="predicted"/>
<sequence>MNDKKSDRAVGQQQDHVDKPSVGIVPPEVDISLSELSESSPVDIADEGSFLHVSKAHEHEDEDEGEDEDSAMLDVADSAVEQSNGEPSGATFQCRYCDKSYSNGNSLKHTEPVRGVHYQLLLGDPSQPLKTGPKSSRSGKDPAAKGEATKRKATTSPDASPPSKPVGKKDKIEHSHLRDNIRLQSSSQLQTYTGDEKLQEWRHVQHAAPSNLRDSISAAPPSGPASMTQTSWNQPGEHPAAYPRAPRLRPHFPNADGSLQQGSSVGPPSGQPHERPAKDLVASAPGSRMPSRQPSAEPAQHPHAPKAVARKLAKKVAWERSEPTGENDAVFRLRIFGNSYDLNSYPIFSILTIRASQKFGPRLDAYCHQRNKGYGVDWIFIYQYATENGEEERYIKINYDMTPLDVYDQDSPDIKLRDMDTLVVMKGKSHLAAKVESDRKGVQAPSSPIGSQVSEQIIDVENGETPFYQNASTLTTWHRMIELKMMELRSQVARMDSEVAHHKQLGAQKDKTIAEMMARESVIQKVLCANRVFPPSRQGPADCGQNGARLAAGPARAPANARPNHFMARIESVREPAQPMMPRQPMPPYRFPTQGRRPDNRAAQNSLPGFDGGVVPPLEQTSQLLRQAGYPDGAGSMAYLRRARVGHRQGGDAASGVDANRKEGEEKK</sequence>
<feature type="compositionally biased region" description="Basic and acidic residues" evidence="1">
    <location>
        <begin position="138"/>
        <end position="150"/>
    </location>
</feature>
<gene>
    <name evidence="2" type="ORF">DDE83_007161</name>
</gene>